<evidence type="ECO:0000313" key="3">
    <source>
        <dbReference type="Proteomes" id="UP000053989"/>
    </source>
</evidence>
<feature type="compositionally biased region" description="Basic and acidic residues" evidence="1">
    <location>
        <begin position="44"/>
        <end position="64"/>
    </location>
</feature>
<proteinExistence type="predicted"/>
<protein>
    <submittedName>
        <fullName evidence="2">Uncharacterized protein</fullName>
    </submittedName>
</protein>
<keyword evidence="3" id="KW-1185">Reference proteome</keyword>
<gene>
    <name evidence="2" type="ORF">SCLCIDRAFT_1225152</name>
</gene>
<dbReference type="InParanoid" id="A0A0C3D2V5"/>
<dbReference type="HOGENOM" id="CLU_2868925_0_0_1"/>
<sequence length="64" mass="7232">MKAIYGKDAPQELLASSGIPDIESDVVLYLQRHLCPIPTSPQSDRTRHDLPRPRQIRDETVAVH</sequence>
<organism evidence="2 3">
    <name type="scientific">Scleroderma citrinum Foug A</name>
    <dbReference type="NCBI Taxonomy" id="1036808"/>
    <lineage>
        <taxon>Eukaryota</taxon>
        <taxon>Fungi</taxon>
        <taxon>Dikarya</taxon>
        <taxon>Basidiomycota</taxon>
        <taxon>Agaricomycotina</taxon>
        <taxon>Agaricomycetes</taxon>
        <taxon>Agaricomycetidae</taxon>
        <taxon>Boletales</taxon>
        <taxon>Sclerodermatineae</taxon>
        <taxon>Sclerodermataceae</taxon>
        <taxon>Scleroderma</taxon>
    </lineage>
</organism>
<name>A0A0C3D2V5_9AGAM</name>
<reference evidence="3" key="2">
    <citation type="submission" date="2015-01" db="EMBL/GenBank/DDBJ databases">
        <title>Evolutionary Origins and Diversification of the Mycorrhizal Mutualists.</title>
        <authorList>
            <consortium name="DOE Joint Genome Institute"/>
            <consortium name="Mycorrhizal Genomics Consortium"/>
            <person name="Kohler A."/>
            <person name="Kuo A."/>
            <person name="Nagy L.G."/>
            <person name="Floudas D."/>
            <person name="Copeland A."/>
            <person name="Barry K.W."/>
            <person name="Cichocki N."/>
            <person name="Veneault-Fourrey C."/>
            <person name="LaButti K."/>
            <person name="Lindquist E.A."/>
            <person name="Lipzen A."/>
            <person name="Lundell T."/>
            <person name="Morin E."/>
            <person name="Murat C."/>
            <person name="Riley R."/>
            <person name="Ohm R."/>
            <person name="Sun H."/>
            <person name="Tunlid A."/>
            <person name="Henrissat B."/>
            <person name="Grigoriev I.V."/>
            <person name="Hibbett D.S."/>
            <person name="Martin F."/>
        </authorList>
    </citation>
    <scope>NUCLEOTIDE SEQUENCE [LARGE SCALE GENOMIC DNA]</scope>
    <source>
        <strain evidence="3">Foug A</strain>
    </source>
</reference>
<reference evidence="2 3" key="1">
    <citation type="submission" date="2014-04" db="EMBL/GenBank/DDBJ databases">
        <authorList>
            <consortium name="DOE Joint Genome Institute"/>
            <person name="Kuo A."/>
            <person name="Kohler A."/>
            <person name="Nagy L.G."/>
            <person name="Floudas D."/>
            <person name="Copeland A."/>
            <person name="Barry K.W."/>
            <person name="Cichocki N."/>
            <person name="Veneault-Fourrey C."/>
            <person name="LaButti K."/>
            <person name="Lindquist E.A."/>
            <person name="Lipzen A."/>
            <person name="Lundell T."/>
            <person name="Morin E."/>
            <person name="Murat C."/>
            <person name="Sun H."/>
            <person name="Tunlid A."/>
            <person name="Henrissat B."/>
            <person name="Grigoriev I.V."/>
            <person name="Hibbett D.S."/>
            <person name="Martin F."/>
            <person name="Nordberg H.P."/>
            <person name="Cantor M.N."/>
            <person name="Hua S.X."/>
        </authorList>
    </citation>
    <scope>NUCLEOTIDE SEQUENCE [LARGE SCALE GENOMIC DNA]</scope>
    <source>
        <strain evidence="2 3">Foug A</strain>
    </source>
</reference>
<feature type="region of interest" description="Disordered" evidence="1">
    <location>
        <begin position="37"/>
        <end position="64"/>
    </location>
</feature>
<dbReference type="EMBL" id="KN822337">
    <property type="protein sequence ID" value="KIM50744.1"/>
    <property type="molecule type" value="Genomic_DNA"/>
</dbReference>
<dbReference type="Proteomes" id="UP000053989">
    <property type="component" value="Unassembled WGS sequence"/>
</dbReference>
<evidence type="ECO:0000256" key="1">
    <source>
        <dbReference type="SAM" id="MobiDB-lite"/>
    </source>
</evidence>
<accession>A0A0C3D2V5</accession>
<evidence type="ECO:0000313" key="2">
    <source>
        <dbReference type="EMBL" id="KIM50744.1"/>
    </source>
</evidence>
<dbReference type="AlphaFoldDB" id="A0A0C3D2V5"/>